<keyword evidence="4" id="KW-1185">Reference proteome</keyword>
<dbReference type="Gene3D" id="3.40.50.720">
    <property type="entry name" value="NAD(P)-binding Rossmann-like Domain"/>
    <property type="match status" value="1"/>
</dbReference>
<dbReference type="Proteomes" id="UP001500034">
    <property type="component" value="Unassembled WGS sequence"/>
</dbReference>
<protein>
    <submittedName>
        <fullName evidence="3">SDR family oxidoreductase</fullName>
    </submittedName>
</protein>
<dbReference type="Pfam" id="PF01370">
    <property type="entry name" value="Epimerase"/>
    <property type="match status" value="1"/>
</dbReference>
<feature type="domain" description="NAD-dependent epimerase/dehydratase" evidence="2">
    <location>
        <begin position="3"/>
        <end position="215"/>
    </location>
</feature>
<name>A0ABP7QEE2_9ACTN</name>
<dbReference type="PANTHER" id="PTHR48079">
    <property type="entry name" value="PROTEIN YEEZ"/>
    <property type="match status" value="1"/>
</dbReference>
<comment type="caution">
    <text evidence="3">The sequence shown here is derived from an EMBL/GenBank/DDBJ whole genome shotgun (WGS) entry which is preliminary data.</text>
</comment>
<evidence type="ECO:0000256" key="1">
    <source>
        <dbReference type="SAM" id="MobiDB-lite"/>
    </source>
</evidence>
<evidence type="ECO:0000313" key="4">
    <source>
        <dbReference type="Proteomes" id="UP001500034"/>
    </source>
</evidence>
<dbReference type="PANTHER" id="PTHR48079:SF6">
    <property type="entry name" value="NAD(P)-BINDING DOMAIN-CONTAINING PROTEIN-RELATED"/>
    <property type="match status" value="1"/>
</dbReference>
<dbReference type="InterPro" id="IPR051783">
    <property type="entry name" value="NAD(P)-dependent_oxidoreduct"/>
</dbReference>
<feature type="region of interest" description="Disordered" evidence="1">
    <location>
        <begin position="305"/>
        <end position="325"/>
    </location>
</feature>
<gene>
    <name evidence="3" type="ORF">GCM10022384_32890</name>
</gene>
<organism evidence="3 4">
    <name type="scientific">Streptomyces marokkonensis</name>
    <dbReference type="NCBI Taxonomy" id="324855"/>
    <lineage>
        <taxon>Bacteria</taxon>
        <taxon>Bacillati</taxon>
        <taxon>Actinomycetota</taxon>
        <taxon>Actinomycetes</taxon>
        <taxon>Kitasatosporales</taxon>
        <taxon>Streptomycetaceae</taxon>
        <taxon>Streptomyces</taxon>
    </lineage>
</organism>
<dbReference type="CDD" id="cd05262">
    <property type="entry name" value="SDR_a7"/>
    <property type="match status" value="1"/>
</dbReference>
<dbReference type="RefSeq" id="WP_345593052.1">
    <property type="nucleotide sequence ID" value="NZ_BAABCQ010000057.1"/>
</dbReference>
<dbReference type="SUPFAM" id="SSF51735">
    <property type="entry name" value="NAD(P)-binding Rossmann-fold domains"/>
    <property type="match status" value="1"/>
</dbReference>
<evidence type="ECO:0000313" key="3">
    <source>
        <dbReference type="EMBL" id="GAA3981111.1"/>
    </source>
</evidence>
<dbReference type="EMBL" id="BAABCQ010000057">
    <property type="protein sequence ID" value="GAA3981111.1"/>
    <property type="molecule type" value="Genomic_DNA"/>
</dbReference>
<evidence type="ECO:0000259" key="2">
    <source>
        <dbReference type="Pfam" id="PF01370"/>
    </source>
</evidence>
<dbReference type="InterPro" id="IPR036291">
    <property type="entry name" value="NAD(P)-bd_dom_sf"/>
</dbReference>
<accession>A0ABP7QEE2</accession>
<proteinExistence type="predicted"/>
<sequence length="325" mass="33082">MRVFVTGASGHVGSAVVPELLEAGHQVVGLARSDKSAAGLAAAGAQVYRGDLDNFDGIAAAAAAADGAIHLAFKHDAMFAGDFEGAVAADLRAVEALGGALAGTGKPLVATSGTALFAVAGLKGTLTEANALDAGPRIDAENAVVALAERGIRSSVVRLTPTVHSTLDHNGFIPTFISIARSKGVSVYVGDGANRWPAVHTLDAARLYRLALESAPAGSRLHAVDDEGITFRQIAEAIGRGLNLPVVSVPPTQADDHFGFLSAHAQADNPSSSTLTRDLLGWKPLRPGLIDDLAQGHYFDAPATTTYATQSSPGAGRGPVVSSTA</sequence>
<dbReference type="InterPro" id="IPR001509">
    <property type="entry name" value="Epimerase_deHydtase"/>
</dbReference>
<reference evidence="4" key="1">
    <citation type="journal article" date="2019" name="Int. J. Syst. Evol. Microbiol.">
        <title>The Global Catalogue of Microorganisms (GCM) 10K type strain sequencing project: providing services to taxonomists for standard genome sequencing and annotation.</title>
        <authorList>
            <consortium name="The Broad Institute Genomics Platform"/>
            <consortium name="The Broad Institute Genome Sequencing Center for Infectious Disease"/>
            <person name="Wu L."/>
            <person name="Ma J."/>
        </authorList>
    </citation>
    <scope>NUCLEOTIDE SEQUENCE [LARGE SCALE GENOMIC DNA]</scope>
    <source>
        <strain evidence="4">JCM 17027</strain>
    </source>
</reference>